<dbReference type="SUPFAM" id="SSF46689">
    <property type="entry name" value="Homeodomain-like"/>
    <property type="match status" value="1"/>
</dbReference>
<dbReference type="PANTHER" id="PTHR37812:SF1">
    <property type="entry name" value="MU-LIKE PROPHAGE FLUMU PROTEIN C"/>
    <property type="match status" value="1"/>
</dbReference>
<dbReference type="PANTHER" id="PTHR37812">
    <property type="entry name" value="MU-LIKE PROPHAGE FLUMU PROTEIN C"/>
    <property type="match status" value="1"/>
</dbReference>
<organism evidence="1 2">
    <name type="scientific">Clostridium tetanomorphum</name>
    <dbReference type="NCBI Taxonomy" id="1553"/>
    <lineage>
        <taxon>Bacteria</taxon>
        <taxon>Bacillati</taxon>
        <taxon>Bacillota</taxon>
        <taxon>Clostridia</taxon>
        <taxon>Eubacteriales</taxon>
        <taxon>Clostridiaceae</taxon>
        <taxon>Clostridium</taxon>
    </lineage>
</organism>
<dbReference type="Gene3D" id="1.10.10.60">
    <property type="entry name" value="Homeodomain-like"/>
    <property type="match status" value="1"/>
</dbReference>
<gene>
    <name evidence="1" type="ORF">HGG79_15300</name>
</gene>
<dbReference type="AlphaFoldDB" id="A0A923J2T4"/>
<dbReference type="EMBL" id="JAAZWO010000022">
    <property type="protein sequence ID" value="MBC2399130.1"/>
    <property type="molecule type" value="Genomic_DNA"/>
</dbReference>
<comment type="caution">
    <text evidence="1">The sequence shown here is derived from an EMBL/GenBank/DDBJ whole genome shotgun (WGS) entry which is preliminary data.</text>
</comment>
<dbReference type="InterPro" id="IPR009057">
    <property type="entry name" value="Homeodomain-like_sf"/>
</dbReference>
<dbReference type="Proteomes" id="UP000563151">
    <property type="component" value="Unassembled WGS sequence"/>
</dbReference>
<reference evidence="1 2" key="1">
    <citation type="submission" date="2020-04" db="EMBL/GenBank/DDBJ databases">
        <title>Genomic insights into acetone-butanol-ethanol (ABE) fermentation by sequencing solventogenic clostridia strains.</title>
        <authorList>
            <person name="Brown S."/>
        </authorList>
    </citation>
    <scope>NUCLEOTIDE SEQUENCE [LARGE SCALE GENOMIC DNA]</scope>
    <source>
        <strain evidence="1 2">DJ011</strain>
    </source>
</reference>
<name>A0A923J2T4_CLOTT</name>
<dbReference type="InterPro" id="IPR049739">
    <property type="entry name" value="YraL-like"/>
</dbReference>
<dbReference type="RefSeq" id="WP_035148310.1">
    <property type="nucleotide sequence ID" value="NZ_JAAZWO010000022.1"/>
</dbReference>
<accession>A0A923J2T4</accession>
<protein>
    <submittedName>
        <fullName evidence="1">DNA-binding response regulator</fullName>
    </submittedName>
</protein>
<evidence type="ECO:0000313" key="2">
    <source>
        <dbReference type="Proteomes" id="UP000563151"/>
    </source>
</evidence>
<keyword evidence="2" id="KW-1185">Reference proteome</keyword>
<dbReference type="InterPro" id="IPR052411">
    <property type="entry name" value="c-mor_Regulatory_Protein"/>
</dbReference>
<sequence length="86" mass="10031">MKYINAEEILPIDLLEKIQTYIDGKYLYIPTRGKRKSWGENSGIKGELKKRNMAIKDKYHQGYSIAKLAIEYYLSESSIRKIISKS</sequence>
<dbReference type="GO" id="GO:0003677">
    <property type="term" value="F:DNA binding"/>
    <property type="evidence" value="ECO:0007669"/>
    <property type="project" value="UniProtKB-KW"/>
</dbReference>
<keyword evidence="1" id="KW-0238">DNA-binding</keyword>
<evidence type="ECO:0000313" key="1">
    <source>
        <dbReference type="EMBL" id="MBC2399130.1"/>
    </source>
</evidence>
<dbReference type="NCBIfam" id="NF040785">
    <property type="entry name" value="CD3324_fam"/>
    <property type="match status" value="1"/>
</dbReference>
<proteinExistence type="predicted"/>